<comment type="similarity">
    <text evidence="1">Belongs to the bacterial solute-binding protein SsuA/TauA family.</text>
</comment>
<dbReference type="InterPro" id="IPR001638">
    <property type="entry name" value="Solute-binding_3/MltF_N"/>
</dbReference>
<evidence type="ECO:0000259" key="2">
    <source>
        <dbReference type="SMART" id="SM00062"/>
    </source>
</evidence>
<gene>
    <name evidence="3" type="ORF">FHW18_004768</name>
</gene>
<comment type="caution">
    <text evidence="3">The sequence shown here is derived from an EMBL/GenBank/DDBJ whole genome shotgun (WGS) entry which is preliminary data.</text>
</comment>
<dbReference type="Proteomes" id="UP000542125">
    <property type="component" value="Unassembled WGS sequence"/>
</dbReference>
<keyword evidence="4" id="KW-1185">Reference proteome</keyword>
<evidence type="ECO:0000256" key="1">
    <source>
        <dbReference type="ARBA" id="ARBA00010742"/>
    </source>
</evidence>
<feature type="domain" description="Solute-binding protein family 3/N-terminal" evidence="2">
    <location>
        <begin position="2"/>
        <end position="219"/>
    </location>
</feature>
<dbReference type="InterPro" id="IPR015168">
    <property type="entry name" value="SsuA/THI5"/>
</dbReference>
<dbReference type="RefSeq" id="WP_179589409.1">
    <property type="nucleotide sequence ID" value="NZ_JACBYR010000002.1"/>
</dbReference>
<dbReference type="Pfam" id="PF09084">
    <property type="entry name" value="NMT1"/>
    <property type="match status" value="1"/>
</dbReference>
<accession>A0A7Y9IYR9</accession>
<dbReference type="PANTHER" id="PTHR30024:SF42">
    <property type="entry name" value="ALIPHATIC SULFONATES-BINDING PROTEIN-RELATED"/>
    <property type="match status" value="1"/>
</dbReference>
<evidence type="ECO:0000313" key="3">
    <source>
        <dbReference type="EMBL" id="NYE85461.1"/>
    </source>
</evidence>
<dbReference type="SUPFAM" id="SSF53850">
    <property type="entry name" value="Periplasmic binding protein-like II"/>
    <property type="match status" value="1"/>
</dbReference>
<dbReference type="AlphaFoldDB" id="A0A7Y9IYR9"/>
<dbReference type="Gene3D" id="3.40.190.10">
    <property type="entry name" value="Periplasmic binding protein-like II"/>
    <property type="match status" value="2"/>
</dbReference>
<organism evidence="3 4">
    <name type="scientific">Pigmentiphaga litoralis</name>
    <dbReference type="NCBI Taxonomy" id="516702"/>
    <lineage>
        <taxon>Bacteria</taxon>
        <taxon>Pseudomonadati</taxon>
        <taxon>Pseudomonadota</taxon>
        <taxon>Betaproteobacteria</taxon>
        <taxon>Burkholderiales</taxon>
        <taxon>Alcaligenaceae</taxon>
        <taxon>Pigmentiphaga</taxon>
    </lineage>
</organism>
<protein>
    <submittedName>
        <fullName evidence="3">Sulfonate transport system substrate-binding protein</fullName>
    </submittedName>
</protein>
<evidence type="ECO:0000313" key="4">
    <source>
        <dbReference type="Proteomes" id="UP000542125"/>
    </source>
</evidence>
<dbReference type="EMBL" id="JACBYR010000002">
    <property type="protein sequence ID" value="NYE85461.1"/>
    <property type="molecule type" value="Genomic_DNA"/>
</dbReference>
<sequence>MKLRFGAHPSNLTLTAITHHAPLQQSLRDAGHDPEFLWYPEGRLMQDLAASGKVNVIGTGTTRAVVAQAEGLQIAYIGASTQRRSWSAILVPEGSPIKTASDLAGKRIGLIEGSFQTYFLLAALDKVGLNYESVDHRNLKPGESQAALRAGDIDAWVAMDPYLTTAFSAGGLTKVAECDGVISNRSVFWVLQDVVDAGPEVVQTVFDALAATDAWIGADPARAGALFAKCIGNGLSADEWAKGIAKREWGIHLPDAELIQEQQTEADLLAKHALLSRRINVNDAVLPFALHARAATV</sequence>
<name>A0A7Y9IYR9_9BURK</name>
<reference evidence="3 4" key="1">
    <citation type="submission" date="2020-07" db="EMBL/GenBank/DDBJ databases">
        <title>Genomic Encyclopedia of Type Strains, Phase IV (KMG-V): Genome sequencing to study the core and pangenomes of soil and plant-associated prokaryotes.</title>
        <authorList>
            <person name="Whitman W."/>
        </authorList>
    </citation>
    <scope>NUCLEOTIDE SEQUENCE [LARGE SCALE GENOMIC DNA]</scope>
    <source>
        <strain evidence="3 4">SAS40</strain>
    </source>
</reference>
<dbReference type="PANTHER" id="PTHR30024">
    <property type="entry name" value="ALIPHATIC SULFONATES-BINDING PROTEIN-RELATED"/>
    <property type="match status" value="1"/>
</dbReference>
<dbReference type="SMART" id="SM00062">
    <property type="entry name" value="PBPb"/>
    <property type="match status" value="1"/>
</dbReference>
<proteinExistence type="inferred from homology"/>